<name>B4MYU3_DROWI</name>
<gene>
    <name evidence="1" type="primary">Dwil\GK18903</name>
    <name evidence="1" type="ORF">Dwil_GK18903</name>
</gene>
<sequence>MPPFLINGVDIRRVPSLVMRNTQEMVAPFTIYILDRVVPFVRDMICILHDSFIIDHREPEPVMNVQLLVPPVRSLIVIFYDSHIELHRLPEPVVDVNMVRAVSSIAHLARSTVSVLGSLANNN</sequence>
<dbReference type="AlphaFoldDB" id="B4MYU3"/>
<dbReference type="InParanoid" id="B4MYU3"/>
<dbReference type="HOGENOM" id="CLU_2239406_0_0_1"/>
<evidence type="ECO:0000313" key="1">
    <source>
        <dbReference type="EMBL" id="EDW77282.2"/>
    </source>
</evidence>
<reference evidence="1 2" key="1">
    <citation type="journal article" date="2007" name="Nature">
        <title>Evolution of genes and genomes on the Drosophila phylogeny.</title>
        <authorList>
            <consortium name="Drosophila 12 Genomes Consortium"/>
            <person name="Clark A.G."/>
            <person name="Eisen M.B."/>
            <person name="Smith D.R."/>
            <person name="Bergman C.M."/>
            <person name="Oliver B."/>
            <person name="Markow T.A."/>
            <person name="Kaufman T.C."/>
            <person name="Kellis M."/>
            <person name="Gelbart W."/>
            <person name="Iyer V.N."/>
            <person name="Pollard D.A."/>
            <person name="Sackton T.B."/>
            <person name="Larracuente A.M."/>
            <person name="Singh N.D."/>
            <person name="Abad J.P."/>
            <person name="Abt D.N."/>
            <person name="Adryan B."/>
            <person name="Aguade M."/>
            <person name="Akashi H."/>
            <person name="Anderson W.W."/>
            <person name="Aquadro C.F."/>
            <person name="Ardell D.H."/>
            <person name="Arguello R."/>
            <person name="Artieri C.G."/>
            <person name="Barbash D.A."/>
            <person name="Barker D."/>
            <person name="Barsanti P."/>
            <person name="Batterham P."/>
            <person name="Batzoglou S."/>
            <person name="Begun D."/>
            <person name="Bhutkar A."/>
            <person name="Blanco E."/>
            <person name="Bosak S.A."/>
            <person name="Bradley R.K."/>
            <person name="Brand A.D."/>
            <person name="Brent M.R."/>
            <person name="Brooks A.N."/>
            <person name="Brown R.H."/>
            <person name="Butlin R.K."/>
            <person name="Caggese C."/>
            <person name="Calvi B.R."/>
            <person name="Bernardo de Carvalho A."/>
            <person name="Caspi A."/>
            <person name="Castrezana S."/>
            <person name="Celniker S.E."/>
            <person name="Chang J.L."/>
            <person name="Chapple C."/>
            <person name="Chatterji S."/>
            <person name="Chinwalla A."/>
            <person name="Civetta A."/>
            <person name="Clifton S.W."/>
            <person name="Comeron J.M."/>
            <person name="Costello J.C."/>
            <person name="Coyne J.A."/>
            <person name="Daub J."/>
            <person name="David R.G."/>
            <person name="Delcher A.L."/>
            <person name="Delehaunty K."/>
            <person name="Do C.B."/>
            <person name="Ebling H."/>
            <person name="Edwards K."/>
            <person name="Eickbush T."/>
            <person name="Evans J.D."/>
            <person name="Filipski A."/>
            <person name="Findeiss S."/>
            <person name="Freyhult E."/>
            <person name="Fulton L."/>
            <person name="Fulton R."/>
            <person name="Garcia A.C."/>
            <person name="Gardiner A."/>
            <person name="Garfield D.A."/>
            <person name="Garvin B.E."/>
            <person name="Gibson G."/>
            <person name="Gilbert D."/>
            <person name="Gnerre S."/>
            <person name="Godfrey J."/>
            <person name="Good R."/>
            <person name="Gotea V."/>
            <person name="Gravely B."/>
            <person name="Greenberg A.J."/>
            <person name="Griffiths-Jones S."/>
            <person name="Gross S."/>
            <person name="Guigo R."/>
            <person name="Gustafson E.A."/>
            <person name="Haerty W."/>
            <person name="Hahn M.W."/>
            <person name="Halligan D.L."/>
            <person name="Halpern A.L."/>
            <person name="Halter G.M."/>
            <person name="Han M.V."/>
            <person name="Heger A."/>
            <person name="Hillier L."/>
            <person name="Hinrichs A.S."/>
            <person name="Holmes I."/>
            <person name="Hoskins R.A."/>
            <person name="Hubisz M.J."/>
            <person name="Hultmark D."/>
            <person name="Huntley M.A."/>
            <person name="Jaffe D.B."/>
            <person name="Jagadeeshan S."/>
            <person name="Jeck W.R."/>
            <person name="Johnson J."/>
            <person name="Jones C.D."/>
            <person name="Jordan W.C."/>
            <person name="Karpen G.H."/>
            <person name="Kataoka E."/>
            <person name="Keightley P.D."/>
            <person name="Kheradpour P."/>
            <person name="Kirkness E.F."/>
            <person name="Koerich L.B."/>
            <person name="Kristiansen K."/>
            <person name="Kudrna D."/>
            <person name="Kulathinal R.J."/>
            <person name="Kumar S."/>
            <person name="Kwok R."/>
            <person name="Lander E."/>
            <person name="Langley C.H."/>
            <person name="Lapoint R."/>
            <person name="Lazzaro B.P."/>
            <person name="Lee S.J."/>
            <person name="Levesque L."/>
            <person name="Li R."/>
            <person name="Lin C.F."/>
            <person name="Lin M.F."/>
            <person name="Lindblad-Toh K."/>
            <person name="Llopart A."/>
            <person name="Long M."/>
            <person name="Low L."/>
            <person name="Lozovsky E."/>
            <person name="Lu J."/>
            <person name="Luo M."/>
            <person name="Machado C.A."/>
            <person name="Makalowski W."/>
            <person name="Marzo M."/>
            <person name="Matsuda M."/>
            <person name="Matzkin L."/>
            <person name="McAllister B."/>
            <person name="McBride C.S."/>
            <person name="McKernan B."/>
            <person name="McKernan K."/>
            <person name="Mendez-Lago M."/>
            <person name="Minx P."/>
            <person name="Mollenhauer M.U."/>
            <person name="Montooth K."/>
            <person name="Mount S.M."/>
            <person name="Mu X."/>
            <person name="Myers E."/>
            <person name="Negre B."/>
            <person name="Newfeld S."/>
            <person name="Nielsen R."/>
            <person name="Noor M.A."/>
            <person name="O'Grady P."/>
            <person name="Pachter L."/>
            <person name="Papaceit M."/>
            <person name="Parisi M.J."/>
            <person name="Parisi M."/>
            <person name="Parts L."/>
            <person name="Pedersen J.S."/>
            <person name="Pesole G."/>
            <person name="Phillippy A.M."/>
            <person name="Ponting C.P."/>
            <person name="Pop M."/>
            <person name="Porcelli D."/>
            <person name="Powell J.R."/>
            <person name="Prohaska S."/>
            <person name="Pruitt K."/>
            <person name="Puig M."/>
            <person name="Quesneville H."/>
            <person name="Ram K.R."/>
            <person name="Rand D."/>
            <person name="Rasmussen M.D."/>
            <person name="Reed L.K."/>
            <person name="Reenan R."/>
            <person name="Reily A."/>
            <person name="Remington K.A."/>
            <person name="Rieger T.T."/>
            <person name="Ritchie M.G."/>
            <person name="Robin C."/>
            <person name="Rogers Y.H."/>
            <person name="Rohde C."/>
            <person name="Rozas J."/>
            <person name="Rubenfield M.J."/>
            <person name="Ruiz A."/>
            <person name="Russo S."/>
            <person name="Salzberg S.L."/>
            <person name="Sanchez-Gracia A."/>
            <person name="Saranga D.J."/>
            <person name="Sato H."/>
            <person name="Schaeffer S.W."/>
            <person name="Schatz M.C."/>
            <person name="Schlenke T."/>
            <person name="Schwartz R."/>
            <person name="Segarra C."/>
            <person name="Singh R.S."/>
            <person name="Sirot L."/>
            <person name="Sirota M."/>
            <person name="Sisneros N.B."/>
            <person name="Smith C.D."/>
            <person name="Smith T.F."/>
            <person name="Spieth J."/>
            <person name="Stage D.E."/>
            <person name="Stark A."/>
            <person name="Stephan W."/>
            <person name="Strausberg R.L."/>
            <person name="Strempel S."/>
            <person name="Sturgill D."/>
            <person name="Sutton G."/>
            <person name="Sutton G.G."/>
            <person name="Tao W."/>
            <person name="Teichmann S."/>
            <person name="Tobari Y.N."/>
            <person name="Tomimura Y."/>
            <person name="Tsolas J.M."/>
            <person name="Valente V.L."/>
            <person name="Venter E."/>
            <person name="Venter J.C."/>
            <person name="Vicario S."/>
            <person name="Vieira F.G."/>
            <person name="Vilella A.J."/>
            <person name="Villasante A."/>
            <person name="Walenz B."/>
            <person name="Wang J."/>
            <person name="Wasserman M."/>
            <person name="Watts T."/>
            <person name="Wilson D."/>
            <person name="Wilson R.K."/>
            <person name="Wing R.A."/>
            <person name="Wolfner M.F."/>
            <person name="Wong A."/>
            <person name="Wong G.K."/>
            <person name="Wu C.I."/>
            <person name="Wu G."/>
            <person name="Yamamoto D."/>
            <person name="Yang H.P."/>
            <person name="Yang S.P."/>
            <person name="Yorke J.A."/>
            <person name="Yoshida K."/>
            <person name="Zdobnov E."/>
            <person name="Zhang P."/>
            <person name="Zhang Y."/>
            <person name="Zimin A.V."/>
            <person name="Baldwin J."/>
            <person name="Abdouelleil A."/>
            <person name="Abdulkadir J."/>
            <person name="Abebe A."/>
            <person name="Abera B."/>
            <person name="Abreu J."/>
            <person name="Acer S.C."/>
            <person name="Aftuck L."/>
            <person name="Alexander A."/>
            <person name="An P."/>
            <person name="Anderson E."/>
            <person name="Anderson S."/>
            <person name="Arachi H."/>
            <person name="Azer M."/>
            <person name="Bachantsang P."/>
            <person name="Barry A."/>
            <person name="Bayul T."/>
            <person name="Berlin A."/>
            <person name="Bessette D."/>
            <person name="Bloom T."/>
            <person name="Blye J."/>
            <person name="Boguslavskiy L."/>
            <person name="Bonnet C."/>
            <person name="Boukhgalter B."/>
            <person name="Bourzgui I."/>
            <person name="Brown A."/>
            <person name="Cahill P."/>
            <person name="Channer S."/>
            <person name="Cheshatsang Y."/>
            <person name="Chuda L."/>
            <person name="Citroen M."/>
            <person name="Collymore A."/>
            <person name="Cooke P."/>
            <person name="Costello M."/>
            <person name="D'Aco K."/>
            <person name="Daza R."/>
            <person name="De Haan G."/>
            <person name="DeGray S."/>
            <person name="DeMaso C."/>
            <person name="Dhargay N."/>
            <person name="Dooley K."/>
            <person name="Dooley E."/>
            <person name="Doricent M."/>
            <person name="Dorje P."/>
            <person name="Dorjee K."/>
            <person name="Dupes A."/>
            <person name="Elong R."/>
            <person name="Falk J."/>
            <person name="Farina A."/>
            <person name="Faro S."/>
            <person name="Ferguson D."/>
            <person name="Fisher S."/>
            <person name="Foley C.D."/>
            <person name="Franke A."/>
            <person name="Friedrich D."/>
            <person name="Gadbois L."/>
            <person name="Gearin G."/>
            <person name="Gearin C.R."/>
            <person name="Giannoukos G."/>
            <person name="Goode T."/>
            <person name="Graham J."/>
            <person name="Grandbois E."/>
            <person name="Grewal S."/>
            <person name="Gyaltsen K."/>
            <person name="Hafez N."/>
            <person name="Hagos B."/>
            <person name="Hall J."/>
            <person name="Henson C."/>
            <person name="Hollinger A."/>
            <person name="Honan T."/>
            <person name="Huard M.D."/>
            <person name="Hughes L."/>
            <person name="Hurhula B."/>
            <person name="Husby M.E."/>
            <person name="Kamat A."/>
            <person name="Kanga B."/>
            <person name="Kashin S."/>
            <person name="Khazanovich D."/>
            <person name="Kisner P."/>
            <person name="Lance K."/>
            <person name="Lara M."/>
            <person name="Lee W."/>
            <person name="Lennon N."/>
            <person name="Letendre F."/>
            <person name="LeVine R."/>
            <person name="Lipovsky A."/>
            <person name="Liu X."/>
            <person name="Liu J."/>
            <person name="Liu S."/>
            <person name="Lokyitsang T."/>
            <person name="Lokyitsang Y."/>
            <person name="Lubonja R."/>
            <person name="Lui A."/>
            <person name="MacDonald P."/>
            <person name="Magnisalis V."/>
            <person name="Maru K."/>
            <person name="Matthews C."/>
            <person name="McCusker W."/>
            <person name="McDonough S."/>
            <person name="Mehta T."/>
            <person name="Meldrim J."/>
            <person name="Meneus L."/>
            <person name="Mihai O."/>
            <person name="Mihalev A."/>
            <person name="Mihova T."/>
            <person name="Mittelman R."/>
            <person name="Mlenga V."/>
            <person name="Montmayeur A."/>
            <person name="Mulrain L."/>
            <person name="Navidi A."/>
            <person name="Naylor J."/>
            <person name="Negash T."/>
            <person name="Nguyen T."/>
            <person name="Nguyen N."/>
            <person name="Nicol R."/>
            <person name="Norbu C."/>
            <person name="Norbu N."/>
            <person name="Novod N."/>
            <person name="O'Neill B."/>
            <person name="Osman S."/>
            <person name="Markiewicz E."/>
            <person name="Oyono O.L."/>
            <person name="Patti C."/>
            <person name="Phunkhang P."/>
            <person name="Pierre F."/>
            <person name="Priest M."/>
            <person name="Raghuraman S."/>
            <person name="Rege F."/>
            <person name="Reyes R."/>
            <person name="Rise C."/>
            <person name="Rogov P."/>
            <person name="Ross K."/>
            <person name="Ryan E."/>
            <person name="Settipalli S."/>
            <person name="Shea T."/>
            <person name="Sherpa N."/>
            <person name="Shi L."/>
            <person name="Shih D."/>
            <person name="Sparrow T."/>
            <person name="Spaulding J."/>
            <person name="Stalker J."/>
            <person name="Stange-Thomann N."/>
            <person name="Stavropoulos S."/>
            <person name="Stone C."/>
            <person name="Strader C."/>
            <person name="Tesfaye S."/>
            <person name="Thomson T."/>
            <person name="Thoulutsang Y."/>
            <person name="Thoulutsang D."/>
            <person name="Topham K."/>
            <person name="Topping I."/>
            <person name="Tsamla T."/>
            <person name="Vassiliev H."/>
            <person name="Vo A."/>
            <person name="Wangchuk T."/>
            <person name="Wangdi T."/>
            <person name="Weiand M."/>
            <person name="Wilkinson J."/>
            <person name="Wilson A."/>
            <person name="Yadav S."/>
            <person name="Young G."/>
            <person name="Yu Q."/>
            <person name="Zembek L."/>
            <person name="Zhong D."/>
            <person name="Zimmer A."/>
            <person name="Zwirko Z."/>
            <person name="Jaffe D.B."/>
            <person name="Alvarez P."/>
            <person name="Brockman W."/>
            <person name="Butler J."/>
            <person name="Chin C."/>
            <person name="Gnerre S."/>
            <person name="Grabherr M."/>
            <person name="Kleber M."/>
            <person name="Mauceli E."/>
            <person name="MacCallum I."/>
        </authorList>
    </citation>
    <scope>NUCLEOTIDE SEQUENCE [LARGE SCALE GENOMIC DNA]</scope>
    <source>
        <strain evidence="2">Tucson 14030-0811.24</strain>
    </source>
</reference>
<organism evidence="1 2">
    <name type="scientific">Drosophila willistoni</name>
    <name type="common">Fruit fly</name>
    <dbReference type="NCBI Taxonomy" id="7260"/>
    <lineage>
        <taxon>Eukaryota</taxon>
        <taxon>Metazoa</taxon>
        <taxon>Ecdysozoa</taxon>
        <taxon>Arthropoda</taxon>
        <taxon>Hexapoda</taxon>
        <taxon>Insecta</taxon>
        <taxon>Pterygota</taxon>
        <taxon>Neoptera</taxon>
        <taxon>Endopterygota</taxon>
        <taxon>Diptera</taxon>
        <taxon>Brachycera</taxon>
        <taxon>Muscomorpha</taxon>
        <taxon>Ephydroidea</taxon>
        <taxon>Drosophilidae</taxon>
        <taxon>Drosophila</taxon>
        <taxon>Sophophora</taxon>
    </lineage>
</organism>
<keyword evidence="2" id="KW-1185">Reference proteome</keyword>
<dbReference type="Proteomes" id="UP000007798">
    <property type="component" value="Unassembled WGS sequence"/>
</dbReference>
<accession>B4MYU3</accession>
<dbReference type="OrthoDB" id="7848150at2759"/>
<dbReference type="EMBL" id="CH963913">
    <property type="protein sequence ID" value="EDW77282.2"/>
    <property type="molecule type" value="Genomic_DNA"/>
</dbReference>
<dbReference type="KEGG" id="dwi:6643601"/>
<protein>
    <submittedName>
        <fullName evidence="1">Uncharacterized protein</fullName>
    </submittedName>
</protein>
<evidence type="ECO:0000313" key="2">
    <source>
        <dbReference type="Proteomes" id="UP000007798"/>
    </source>
</evidence>
<proteinExistence type="predicted"/>